<evidence type="ECO:0000256" key="2">
    <source>
        <dbReference type="ARBA" id="ARBA00022475"/>
    </source>
</evidence>
<dbReference type="InterPro" id="IPR043428">
    <property type="entry name" value="LivM-like"/>
</dbReference>
<dbReference type="Proteomes" id="UP001374803">
    <property type="component" value="Chromosome"/>
</dbReference>
<proteinExistence type="predicted"/>
<feature type="transmembrane region" description="Helical" evidence="6">
    <location>
        <begin position="106"/>
        <end position="124"/>
    </location>
</feature>
<feature type="transmembrane region" description="Helical" evidence="6">
    <location>
        <begin position="214"/>
        <end position="232"/>
    </location>
</feature>
<evidence type="ECO:0000313" key="7">
    <source>
        <dbReference type="EMBL" id="WXB10453.1"/>
    </source>
</evidence>
<dbReference type="RefSeq" id="WP_394840127.1">
    <property type="nucleotide sequence ID" value="NZ_CP089929.1"/>
</dbReference>
<dbReference type="Pfam" id="PF02653">
    <property type="entry name" value="BPD_transp_2"/>
    <property type="match status" value="1"/>
</dbReference>
<name>A0ABZ2LKR3_9BACT</name>
<dbReference type="PANTHER" id="PTHR30482">
    <property type="entry name" value="HIGH-AFFINITY BRANCHED-CHAIN AMINO ACID TRANSPORT SYSTEM PERMEASE"/>
    <property type="match status" value="1"/>
</dbReference>
<evidence type="ECO:0000313" key="8">
    <source>
        <dbReference type="Proteomes" id="UP001374803"/>
    </source>
</evidence>
<evidence type="ECO:0000256" key="4">
    <source>
        <dbReference type="ARBA" id="ARBA00022989"/>
    </source>
</evidence>
<protein>
    <submittedName>
        <fullName evidence="7">Branched-chain amino acid ABC transporter permease</fullName>
    </submittedName>
</protein>
<evidence type="ECO:0000256" key="6">
    <source>
        <dbReference type="SAM" id="Phobius"/>
    </source>
</evidence>
<evidence type="ECO:0000256" key="3">
    <source>
        <dbReference type="ARBA" id="ARBA00022692"/>
    </source>
</evidence>
<feature type="transmembrane region" description="Helical" evidence="6">
    <location>
        <begin position="33"/>
        <end position="51"/>
    </location>
</feature>
<reference evidence="7" key="1">
    <citation type="submission" date="2021-12" db="EMBL/GenBank/DDBJ databases">
        <title>Discovery of the Pendulisporaceae a myxobacterial family with distinct sporulation behavior and unique specialized metabolism.</title>
        <authorList>
            <person name="Garcia R."/>
            <person name="Popoff A."/>
            <person name="Bader C.D."/>
            <person name="Loehr J."/>
            <person name="Walesch S."/>
            <person name="Walt C."/>
            <person name="Boldt J."/>
            <person name="Bunk B."/>
            <person name="Haeckl F.J.F.P.J."/>
            <person name="Gunesch A.P."/>
            <person name="Birkelbach J."/>
            <person name="Nuebel U."/>
            <person name="Pietschmann T."/>
            <person name="Bach T."/>
            <person name="Mueller R."/>
        </authorList>
    </citation>
    <scope>NUCLEOTIDE SEQUENCE</scope>
    <source>
        <strain evidence="7">MSr11367</strain>
    </source>
</reference>
<feature type="transmembrane region" description="Helical" evidence="6">
    <location>
        <begin position="238"/>
        <end position="261"/>
    </location>
</feature>
<keyword evidence="3 6" id="KW-0812">Transmembrane</keyword>
<dbReference type="CDD" id="cd06581">
    <property type="entry name" value="TM_PBP1_LivM_like"/>
    <property type="match status" value="1"/>
</dbReference>
<organism evidence="7 8">
    <name type="scientific">Pendulispora rubella</name>
    <dbReference type="NCBI Taxonomy" id="2741070"/>
    <lineage>
        <taxon>Bacteria</taxon>
        <taxon>Pseudomonadati</taxon>
        <taxon>Myxococcota</taxon>
        <taxon>Myxococcia</taxon>
        <taxon>Myxococcales</taxon>
        <taxon>Sorangiineae</taxon>
        <taxon>Pendulisporaceae</taxon>
        <taxon>Pendulispora</taxon>
    </lineage>
</organism>
<feature type="transmembrane region" description="Helical" evidence="6">
    <location>
        <begin position="157"/>
        <end position="177"/>
    </location>
</feature>
<accession>A0ABZ2LKR3</accession>
<feature type="transmembrane region" description="Helical" evidence="6">
    <location>
        <begin position="81"/>
        <end position="99"/>
    </location>
</feature>
<feature type="transmembrane region" description="Helical" evidence="6">
    <location>
        <begin position="58"/>
        <end position="75"/>
    </location>
</feature>
<dbReference type="PANTHER" id="PTHR30482:SF20">
    <property type="entry name" value="HIGH-AFFINITY BRANCHED-CHAIN AMINO ACID TRANSPORT SYSTEM PERMEASE PROTEIN LIVM"/>
    <property type="match status" value="1"/>
</dbReference>
<comment type="subcellular location">
    <subcellularLocation>
        <location evidence="1">Cell membrane</location>
        <topology evidence="1">Multi-pass membrane protein</topology>
    </subcellularLocation>
</comment>
<keyword evidence="4 6" id="KW-1133">Transmembrane helix</keyword>
<dbReference type="EMBL" id="CP089983">
    <property type="protein sequence ID" value="WXB10453.1"/>
    <property type="molecule type" value="Genomic_DNA"/>
</dbReference>
<dbReference type="InterPro" id="IPR001851">
    <property type="entry name" value="ABC_transp_permease"/>
</dbReference>
<gene>
    <name evidence="7" type="ORF">LVJ94_24895</name>
</gene>
<evidence type="ECO:0000256" key="5">
    <source>
        <dbReference type="ARBA" id="ARBA00023136"/>
    </source>
</evidence>
<keyword evidence="8" id="KW-1185">Reference proteome</keyword>
<feature type="transmembrane region" description="Helical" evidence="6">
    <location>
        <begin position="282"/>
        <end position="304"/>
    </location>
</feature>
<keyword evidence="2" id="KW-1003">Cell membrane</keyword>
<keyword evidence="5 6" id="KW-0472">Membrane</keyword>
<sequence length="327" mass="34427">MSRRHIRGFILFVLAVVLPFVLSDYRVFQVTLVMVSAIALLGLNLLTGYSGQISLGHGAFYGIGAYTTAILIHKLGMPYGLAIPCAAGVCAILGFLFGLPALRLEGVYLALATFALGVVLPQILKYRGIEHWTGGVQGITLVKPEAPFGLPLAADQWLYFLCLAVATGAFACARNLVRGPTGRAIIAIRDRQVAASAAGIDASMYKSITFGISAMYAGIAGALAALTVQFVGPDSFSIFLSIGLLVGIVVGGIATISGAIYGALFIQFVPNMADEVSKAAPWAIYGIVLIGCALVMPRGIAGLIERLTARAFQFSRPHRAIPPQEEP</sequence>
<evidence type="ECO:0000256" key="1">
    <source>
        <dbReference type="ARBA" id="ARBA00004651"/>
    </source>
</evidence>